<evidence type="ECO:0000313" key="3">
    <source>
        <dbReference type="EMBL" id="EHA56052.1"/>
    </source>
</evidence>
<feature type="domain" description="PD-(D/E)XK nuclease-like" evidence="2">
    <location>
        <begin position="60"/>
        <end position="337"/>
    </location>
</feature>
<reference key="2">
    <citation type="submission" date="2011-05" db="EMBL/GenBank/DDBJ databases">
        <title>The Genome Sequence of Magnaporthe oryzae 70-15.</title>
        <authorList>
            <consortium name="The Broad Institute Genome Sequencing Platform"/>
            <person name="Ma L.-J."/>
            <person name="Dead R."/>
            <person name="Young S.K."/>
            <person name="Zeng Q."/>
            <person name="Gargeya S."/>
            <person name="Fitzgerald M."/>
            <person name="Haas B."/>
            <person name="Abouelleil A."/>
            <person name="Alvarado L."/>
            <person name="Arachchi H.M."/>
            <person name="Berlin A."/>
            <person name="Brown A."/>
            <person name="Chapman S.B."/>
            <person name="Chen Z."/>
            <person name="Dunbar C."/>
            <person name="Freedman E."/>
            <person name="Gearin G."/>
            <person name="Gellesch M."/>
            <person name="Goldberg J."/>
            <person name="Griggs A."/>
            <person name="Gujja S."/>
            <person name="Heiman D."/>
            <person name="Howarth C."/>
            <person name="Larson L."/>
            <person name="Lui A."/>
            <person name="MacDonald P.J.P."/>
            <person name="Mehta T."/>
            <person name="Montmayeur A."/>
            <person name="Murphy C."/>
            <person name="Neiman D."/>
            <person name="Pearson M."/>
            <person name="Priest M."/>
            <person name="Roberts A."/>
            <person name="Saif S."/>
            <person name="Shea T."/>
            <person name="Shenoy N."/>
            <person name="Sisk P."/>
            <person name="Stolte C."/>
            <person name="Sykes S."/>
            <person name="Yandava C."/>
            <person name="Wortman J."/>
            <person name="Nusbaum C."/>
            <person name="Birren B."/>
        </authorList>
    </citation>
    <scope>NUCLEOTIDE SEQUENCE</scope>
    <source>
        <strain>70-15</strain>
    </source>
</reference>
<reference evidence="3 4" key="1">
    <citation type="journal article" date="2005" name="Nature">
        <title>The genome sequence of the rice blast fungus Magnaporthe grisea.</title>
        <authorList>
            <person name="Dean R.A."/>
            <person name="Talbot N.J."/>
            <person name="Ebbole D.J."/>
            <person name="Farman M.L."/>
            <person name="Mitchell T.K."/>
            <person name="Orbach M.J."/>
            <person name="Thon M."/>
            <person name="Kulkarni R."/>
            <person name="Xu J.R."/>
            <person name="Pan H."/>
            <person name="Read N.D."/>
            <person name="Lee Y.H."/>
            <person name="Carbone I."/>
            <person name="Brown D."/>
            <person name="Oh Y.Y."/>
            <person name="Donofrio N."/>
            <person name="Jeong J.S."/>
            <person name="Soanes D.M."/>
            <person name="Djonovic S."/>
            <person name="Kolomiets E."/>
            <person name="Rehmeyer C."/>
            <person name="Li W."/>
            <person name="Harding M."/>
            <person name="Kim S."/>
            <person name="Lebrun M.H."/>
            <person name="Bohnert H."/>
            <person name="Coughlan S."/>
            <person name="Butler J."/>
            <person name="Calvo S."/>
            <person name="Ma L.J."/>
            <person name="Nicol R."/>
            <person name="Purcell S."/>
            <person name="Nusbaum C."/>
            <person name="Galagan J.E."/>
            <person name="Birren B.W."/>
        </authorList>
    </citation>
    <scope>NUCLEOTIDE SEQUENCE [LARGE SCALE GENOMIC DNA]</scope>
    <source>
        <strain evidence="4">70-15 / ATCC MYA-4617 / FGSC 8958</strain>
    </source>
</reference>
<sequence>MNSNTVSSATDGKLSWLLSRISPLSRHIKNKQAQQQPPQKAGRIGGGARRSHSDLITDIPAAKVCELLLAALRCQERKHDENGWNQAVHYQLLRLALPADEFVDFEPCTTARITPEILPRSSSSGKKVDYCFIINGASAFDEPAMEAANRTGTWKTPAQIIEILRRRTPGTSINHTDFGPLNKWPIALSVETKRPGESGEKAELQVGVWQAAQSRSLEWQRQEQKHKLQIPQHSRQSLAAMDVEDETVEGAAVIGVMGPNIAGITTPSQTSIPPTTPDLVFLPALIIVGHDWKFAATTREDCDGGRTVLWTESTVGSTSNLLGIYRIIWCVRRLARDIAKYVAAYGKRVAAYVVKQNMRQRKSRARQPPNALIATAISHPDMRIALPDLWW</sequence>
<keyword evidence="4" id="KW-1185">Reference proteome</keyword>
<dbReference type="OMA" id="FEPCTTA"/>
<evidence type="ECO:0000256" key="1">
    <source>
        <dbReference type="SAM" id="MobiDB-lite"/>
    </source>
</evidence>
<dbReference type="Pfam" id="PF20516">
    <property type="entry name" value="PDDEXK_12"/>
    <property type="match status" value="1"/>
</dbReference>
<dbReference type="eggNOG" id="ENOG502SSXD">
    <property type="taxonomic scope" value="Eukaryota"/>
</dbReference>
<feature type="compositionally biased region" description="Low complexity" evidence="1">
    <location>
        <begin position="31"/>
        <end position="41"/>
    </location>
</feature>
<dbReference type="VEuPathDB" id="FungiDB:MGG_15971"/>
<name>G4MXW2_PYRO7</name>
<evidence type="ECO:0000259" key="2">
    <source>
        <dbReference type="Pfam" id="PF20516"/>
    </source>
</evidence>
<dbReference type="AlphaFoldDB" id="G4MXW2"/>
<dbReference type="KEGG" id="mgr:MGG_15971"/>
<accession>G4MXW2</accession>
<dbReference type="GeneID" id="12986796"/>
<dbReference type="InParanoid" id="G4MXW2"/>
<organism evidence="3 4">
    <name type="scientific">Pyricularia oryzae (strain 70-15 / ATCC MYA-4617 / FGSC 8958)</name>
    <name type="common">Rice blast fungus</name>
    <name type="synonym">Magnaporthe oryzae</name>
    <dbReference type="NCBI Taxonomy" id="242507"/>
    <lineage>
        <taxon>Eukaryota</taxon>
        <taxon>Fungi</taxon>
        <taxon>Dikarya</taxon>
        <taxon>Ascomycota</taxon>
        <taxon>Pezizomycotina</taxon>
        <taxon>Sordariomycetes</taxon>
        <taxon>Sordariomycetidae</taxon>
        <taxon>Magnaporthales</taxon>
        <taxon>Pyriculariaceae</taxon>
        <taxon>Pyricularia</taxon>
    </lineage>
</organism>
<dbReference type="EMBL" id="CM001232">
    <property type="protein sequence ID" value="EHA56052.1"/>
    <property type="molecule type" value="Genomic_DNA"/>
</dbReference>
<dbReference type="Proteomes" id="UP000009058">
    <property type="component" value="Chromosome 2"/>
</dbReference>
<proteinExistence type="predicted"/>
<dbReference type="HOGENOM" id="CLU_706102_0_0_1"/>
<gene>
    <name evidence="3" type="ORF">MGG_15971</name>
</gene>
<dbReference type="RefSeq" id="XP_003715859.1">
    <property type="nucleotide sequence ID" value="XM_003715811.1"/>
</dbReference>
<feature type="region of interest" description="Disordered" evidence="1">
    <location>
        <begin position="28"/>
        <end position="51"/>
    </location>
</feature>
<dbReference type="InterPro" id="IPR046797">
    <property type="entry name" value="PDDEXK_12"/>
</dbReference>
<protein>
    <recommendedName>
        <fullName evidence="2">PD-(D/E)XK nuclease-like domain-containing protein</fullName>
    </recommendedName>
</protein>
<evidence type="ECO:0000313" key="4">
    <source>
        <dbReference type="Proteomes" id="UP000009058"/>
    </source>
</evidence>
<dbReference type="OrthoDB" id="4161186at2759"/>